<protein>
    <submittedName>
        <fullName evidence="2">Uncharacterized protein</fullName>
    </submittedName>
</protein>
<keyword evidence="1" id="KW-0472">Membrane</keyword>
<evidence type="ECO:0000313" key="2">
    <source>
        <dbReference type="EMBL" id="ROM89399.1"/>
    </source>
</evidence>
<evidence type="ECO:0000313" key="3">
    <source>
        <dbReference type="Proteomes" id="UP000284684"/>
    </source>
</evidence>
<dbReference type="EMBL" id="MOBI01000044">
    <property type="protein sequence ID" value="ROM89399.1"/>
    <property type="molecule type" value="Genomic_DNA"/>
</dbReference>
<dbReference type="Proteomes" id="UP000284684">
    <property type="component" value="Unassembled WGS sequence"/>
</dbReference>
<keyword evidence="1" id="KW-1133">Transmembrane helix</keyword>
<proteinExistence type="predicted"/>
<feature type="transmembrane region" description="Helical" evidence="1">
    <location>
        <begin position="30"/>
        <end position="61"/>
    </location>
</feature>
<evidence type="ECO:0000256" key="1">
    <source>
        <dbReference type="SAM" id="Phobius"/>
    </source>
</evidence>
<sequence>MIKKGHLTCYAFKNLDTQAEHDCYSFWTTVAAWLITLFGILTLFILLGIVIVICGIMMLVIQRRVKKCIRLVAEGEVLAAITGQ</sequence>
<accession>A0A423GII9</accession>
<gene>
    <name evidence="2" type="ORF">BK658_28215</name>
</gene>
<reference evidence="2 3" key="1">
    <citation type="submission" date="2016-10" db="EMBL/GenBank/DDBJ databases">
        <title>Comparative genome analysis of multiple Pseudomonas spp. focuses on biocontrol and plant growth promoting traits.</title>
        <authorList>
            <person name="Tao X.-Y."/>
            <person name="Taylor C.G."/>
        </authorList>
    </citation>
    <scope>NUCLEOTIDE SEQUENCE [LARGE SCALE GENOMIC DNA]</scope>
    <source>
        <strain evidence="2 3">37D10</strain>
    </source>
</reference>
<keyword evidence="1" id="KW-0812">Transmembrane</keyword>
<dbReference type="AlphaFoldDB" id="A0A423GII9"/>
<comment type="caution">
    <text evidence="2">The sequence shown here is derived from an EMBL/GenBank/DDBJ whole genome shotgun (WGS) entry which is preliminary data.</text>
</comment>
<organism evidence="2 3">
    <name type="scientific">Pseudomonas brassicacearum</name>
    <dbReference type="NCBI Taxonomy" id="930166"/>
    <lineage>
        <taxon>Bacteria</taxon>
        <taxon>Pseudomonadati</taxon>
        <taxon>Pseudomonadota</taxon>
        <taxon>Gammaproteobacteria</taxon>
        <taxon>Pseudomonadales</taxon>
        <taxon>Pseudomonadaceae</taxon>
        <taxon>Pseudomonas</taxon>
    </lineage>
</organism>
<name>A0A423GII9_9PSED</name>